<dbReference type="InterPro" id="IPR009899">
    <property type="entry name" value="ArdA"/>
</dbReference>
<dbReference type="Gene3D" id="3.10.20.480">
    <property type="entry name" value="Antirestriction protein ArdA, domain 1"/>
    <property type="match status" value="1"/>
</dbReference>
<name>A0A3E0TQV4_9GAMM</name>
<dbReference type="InterPro" id="IPR041893">
    <property type="entry name" value="ArdA_dom3"/>
</dbReference>
<evidence type="ECO:0000313" key="2">
    <source>
        <dbReference type="Proteomes" id="UP000256478"/>
    </source>
</evidence>
<dbReference type="AlphaFoldDB" id="A0A3E0TQV4"/>
<accession>A0A3E0TQV4</accession>
<evidence type="ECO:0000313" key="1">
    <source>
        <dbReference type="EMBL" id="REL26929.1"/>
    </source>
</evidence>
<dbReference type="Gene3D" id="1.10.10.1190">
    <property type="entry name" value="Antirestriction protein ArdA, domain 3"/>
    <property type="match status" value="1"/>
</dbReference>
<dbReference type="Pfam" id="PF07275">
    <property type="entry name" value="ArdA"/>
    <property type="match status" value="1"/>
</dbReference>
<comment type="caution">
    <text evidence="1">The sequence shown here is derived from an EMBL/GenBank/DDBJ whole genome shotgun (WGS) entry which is preliminary data.</text>
</comment>
<dbReference type="OrthoDB" id="944647at2"/>
<sequence length="173" mass="19764">MTNFYEPRIYVADLAAYNAGHLHGVWVNAADGEEFINEQIQAMLQESPVNDAEEWAIHDHENFDGIDISEHESLERIIDYVCFLNEYPDIGGALLNHFNNNLDKANTAASDHYHGCFSSVADFAQELTQDTTEIPKQLAYYIDYQSMARDMELNGDIFTIEDENGSVHVFWNH</sequence>
<protein>
    <submittedName>
        <fullName evidence="1">Antirestriction protein ArdA</fullName>
    </submittedName>
</protein>
<proteinExistence type="predicted"/>
<organism evidence="1 2">
    <name type="scientific">Thalassotalea euphylliae</name>
    <dbReference type="NCBI Taxonomy" id="1655234"/>
    <lineage>
        <taxon>Bacteria</taxon>
        <taxon>Pseudomonadati</taxon>
        <taxon>Pseudomonadota</taxon>
        <taxon>Gammaproteobacteria</taxon>
        <taxon>Alteromonadales</taxon>
        <taxon>Colwelliaceae</taxon>
        <taxon>Thalassotalea</taxon>
    </lineage>
</organism>
<dbReference type="EMBL" id="QUOU01000001">
    <property type="protein sequence ID" value="REL26929.1"/>
    <property type="molecule type" value="Genomic_DNA"/>
</dbReference>
<dbReference type="RefSeq" id="WP_116008030.1">
    <property type="nucleotide sequence ID" value="NZ_QUOU01000001.1"/>
</dbReference>
<gene>
    <name evidence="1" type="ORF">DXX93_10345</name>
</gene>
<reference evidence="1 2" key="1">
    <citation type="submission" date="2018-08" db="EMBL/GenBank/DDBJ databases">
        <title>Thalassotalea euphylliae genome.</title>
        <authorList>
            <person name="Summers S."/>
            <person name="Rice S.A."/>
            <person name="Freckelton M.L."/>
            <person name="Nedved B.T."/>
            <person name="Hadfield M.G."/>
        </authorList>
    </citation>
    <scope>NUCLEOTIDE SEQUENCE [LARGE SCALE GENOMIC DNA]</scope>
    <source>
        <strain evidence="1 2">H1</strain>
    </source>
</reference>
<dbReference type="InterPro" id="IPR041895">
    <property type="entry name" value="ArdA_dom1"/>
</dbReference>
<dbReference type="Proteomes" id="UP000256478">
    <property type="component" value="Unassembled WGS sequence"/>
</dbReference>